<gene>
    <name evidence="1" type="ORF">SAMN04488029_3165</name>
</gene>
<protein>
    <recommendedName>
        <fullName evidence="3">Tetratricopeptide repeat-containing protein</fullName>
    </recommendedName>
</protein>
<organism evidence="1 2">
    <name type="scientific">Reichenbachiella faecimaris</name>
    <dbReference type="NCBI Taxonomy" id="692418"/>
    <lineage>
        <taxon>Bacteria</taxon>
        <taxon>Pseudomonadati</taxon>
        <taxon>Bacteroidota</taxon>
        <taxon>Cytophagia</taxon>
        <taxon>Cytophagales</taxon>
        <taxon>Reichenbachiellaceae</taxon>
        <taxon>Reichenbachiella</taxon>
    </lineage>
</organism>
<evidence type="ECO:0000313" key="2">
    <source>
        <dbReference type="Proteomes" id="UP000192472"/>
    </source>
</evidence>
<dbReference type="InterPro" id="IPR011990">
    <property type="entry name" value="TPR-like_helical_dom_sf"/>
</dbReference>
<keyword evidence="2" id="KW-1185">Reference proteome</keyword>
<dbReference type="SUPFAM" id="SSF48452">
    <property type="entry name" value="TPR-like"/>
    <property type="match status" value="1"/>
</dbReference>
<proteinExistence type="predicted"/>
<dbReference type="EMBL" id="FWYF01000003">
    <property type="protein sequence ID" value="SMD36962.1"/>
    <property type="molecule type" value="Genomic_DNA"/>
</dbReference>
<dbReference type="OrthoDB" id="979271at2"/>
<dbReference type="AlphaFoldDB" id="A0A1W2GKE4"/>
<dbReference type="STRING" id="692418.SAMN04488029_3165"/>
<dbReference type="Gene3D" id="1.25.40.10">
    <property type="entry name" value="Tetratricopeptide repeat domain"/>
    <property type="match status" value="1"/>
</dbReference>
<accession>A0A1W2GKE4</accession>
<name>A0A1W2GKE4_REIFA</name>
<dbReference type="Proteomes" id="UP000192472">
    <property type="component" value="Unassembled WGS sequence"/>
</dbReference>
<dbReference type="RefSeq" id="WP_139793922.1">
    <property type="nucleotide sequence ID" value="NZ_FWYF01000003.1"/>
</dbReference>
<evidence type="ECO:0000313" key="1">
    <source>
        <dbReference type="EMBL" id="SMD36962.1"/>
    </source>
</evidence>
<evidence type="ECO:0008006" key="3">
    <source>
        <dbReference type="Google" id="ProtNLM"/>
    </source>
</evidence>
<sequence>MEEVDIFIRDYFNGKLSEEEAQQFQEKYDQDLAFRAEADQIEIEILGIRQHARESIKKNFDQWESNAMVEKPNSFPFLKMAIAASVLVGMMLIGKWVLEPSREELFLAYYEPYENFEYTSTRDENSESAGNKEKAFIQYDATNYDRASLYFSQYLEESPTDSSALFFKAICEMELGYIEKAKENFKQLENQNILYYSEASLWYLSLIDLRQNKPDLAIKRLGRLKTSKDYAERVSELLEKLN</sequence>
<reference evidence="1 2" key="1">
    <citation type="submission" date="2017-04" db="EMBL/GenBank/DDBJ databases">
        <authorList>
            <person name="Afonso C.L."/>
            <person name="Miller P.J."/>
            <person name="Scott M.A."/>
            <person name="Spackman E."/>
            <person name="Goraichik I."/>
            <person name="Dimitrov K.M."/>
            <person name="Suarez D.L."/>
            <person name="Swayne D.E."/>
        </authorList>
    </citation>
    <scope>NUCLEOTIDE SEQUENCE [LARGE SCALE GENOMIC DNA]</scope>
    <source>
        <strain evidence="1 2">DSM 26133</strain>
    </source>
</reference>